<dbReference type="VEuPathDB" id="MicrosporidiaDB:M153_1000641"/>
<comment type="caution">
    <text evidence="1">The sequence shown here is derived from an EMBL/GenBank/DDBJ whole genome shotgun (WGS) entry which is preliminary data.</text>
</comment>
<dbReference type="InterPro" id="IPR036224">
    <property type="entry name" value="GINS_bundle-like_dom_sf"/>
</dbReference>
<dbReference type="AlphaFoldDB" id="A0A0R0MAK4"/>
<evidence type="ECO:0000313" key="2">
    <source>
        <dbReference type="Proteomes" id="UP000051530"/>
    </source>
</evidence>
<sequence length="177" mass="21212">MALTKLELRTMAHFETVQVRFTRNVAPLNLLSETHGPFYVNQLYDLPIHCVIKLCQFNYCKLQRPFYLQLEYLKDIKEKEIKNTEYQEIYPFIFEIYNDLLEFVDNKEKIKLLISEIKELRKKKTLEGLKAFDGNAICLNNLTVYEYEQIKPVLLTGMERHNSIRLNDREREQTNEL</sequence>
<dbReference type="OrthoDB" id="1938138at2759"/>
<gene>
    <name evidence="1" type="ORF">M153_1000641</name>
</gene>
<keyword evidence="2" id="KW-1185">Reference proteome</keyword>
<accession>A0A0R0MAK4</accession>
<dbReference type="Gene3D" id="1.20.58.1020">
    <property type="match status" value="1"/>
</dbReference>
<proteinExistence type="predicted"/>
<dbReference type="GO" id="GO:0006260">
    <property type="term" value="P:DNA replication"/>
    <property type="evidence" value="ECO:0007669"/>
    <property type="project" value="InterPro"/>
</dbReference>
<dbReference type="SUPFAM" id="SSF158573">
    <property type="entry name" value="GINS helical bundle-like"/>
    <property type="match status" value="1"/>
</dbReference>
<evidence type="ECO:0000313" key="1">
    <source>
        <dbReference type="EMBL" id="KRH95275.1"/>
    </source>
</evidence>
<reference evidence="1 2" key="1">
    <citation type="submission" date="2015-07" db="EMBL/GenBank/DDBJ databases">
        <title>The genome of Pseudoloma neurophilia, a relevant intracellular parasite of the zebrafish.</title>
        <authorList>
            <person name="Ndikumana S."/>
            <person name="Pelin A."/>
            <person name="Sanders J."/>
            <person name="Corradi N."/>
        </authorList>
    </citation>
    <scope>NUCLEOTIDE SEQUENCE [LARGE SCALE GENOMIC DNA]</scope>
    <source>
        <strain evidence="1 2">MK1</strain>
    </source>
</reference>
<dbReference type="GO" id="GO:0000727">
    <property type="term" value="P:double-strand break repair via break-induced replication"/>
    <property type="evidence" value="ECO:0007669"/>
    <property type="project" value="TreeGrafter"/>
</dbReference>
<dbReference type="PANTHER" id="PTHR12772">
    <property type="entry name" value="DNA REPLICATION COMPLEX GINS PROTEIN PSF2"/>
    <property type="match status" value="1"/>
</dbReference>
<organism evidence="1 2">
    <name type="scientific">Pseudoloma neurophilia</name>
    <dbReference type="NCBI Taxonomy" id="146866"/>
    <lineage>
        <taxon>Eukaryota</taxon>
        <taxon>Fungi</taxon>
        <taxon>Fungi incertae sedis</taxon>
        <taxon>Microsporidia</taxon>
        <taxon>Pseudoloma</taxon>
    </lineage>
</organism>
<dbReference type="GO" id="GO:0000811">
    <property type="term" value="C:GINS complex"/>
    <property type="evidence" value="ECO:0007669"/>
    <property type="project" value="TreeGrafter"/>
</dbReference>
<dbReference type="InterPro" id="IPR007257">
    <property type="entry name" value="GINS_Psf2"/>
</dbReference>
<name>A0A0R0MAK4_9MICR</name>
<protein>
    <submittedName>
        <fullName evidence="1">Dna replication complex gins protein psf2</fullName>
    </submittedName>
</protein>
<dbReference type="Proteomes" id="UP000051530">
    <property type="component" value="Unassembled WGS sequence"/>
</dbReference>
<dbReference type="EMBL" id="LGUB01000001">
    <property type="protein sequence ID" value="KRH95275.1"/>
    <property type="molecule type" value="Genomic_DNA"/>
</dbReference>
<dbReference type="PANTHER" id="PTHR12772:SF0">
    <property type="entry name" value="DNA REPLICATION COMPLEX GINS PROTEIN PSF2"/>
    <property type="match status" value="1"/>
</dbReference>